<protein>
    <submittedName>
        <fullName evidence="3">2868_t:CDS:1</fullName>
    </submittedName>
</protein>
<gene>
    <name evidence="3" type="ORF">FMOSSE_LOCUS3758</name>
</gene>
<feature type="signal peptide" evidence="2">
    <location>
        <begin position="1"/>
        <end position="22"/>
    </location>
</feature>
<evidence type="ECO:0000256" key="1">
    <source>
        <dbReference type="SAM" id="MobiDB-lite"/>
    </source>
</evidence>
<organism evidence="3 4">
    <name type="scientific">Funneliformis mosseae</name>
    <name type="common">Endomycorrhizal fungus</name>
    <name type="synonym">Glomus mosseae</name>
    <dbReference type="NCBI Taxonomy" id="27381"/>
    <lineage>
        <taxon>Eukaryota</taxon>
        <taxon>Fungi</taxon>
        <taxon>Fungi incertae sedis</taxon>
        <taxon>Mucoromycota</taxon>
        <taxon>Glomeromycotina</taxon>
        <taxon>Glomeromycetes</taxon>
        <taxon>Glomerales</taxon>
        <taxon>Glomeraceae</taxon>
        <taxon>Funneliformis</taxon>
    </lineage>
</organism>
<feature type="compositionally biased region" description="Basic residues" evidence="1">
    <location>
        <begin position="29"/>
        <end position="63"/>
    </location>
</feature>
<keyword evidence="4" id="KW-1185">Reference proteome</keyword>
<dbReference type="AlphaFoldDB" id="A0A9N8WSQ3"/>
<evidence type="ECO:0000313" key="4">
    <source>
        <dbReference type="Proteomes" id="UP000789375"/>
    </source>
</evidence>
<comment type="caution">
    <text evidence="3">The sequence shown here is derived from an EMBL/GenBank/DDBJ whole genome shotgun (WGS) entry which is preliminary data.</text>
</comment>
<evidence type="ECO:0000313" key="3">
    <source>
        <dbReference type="EMBL" id="CAG8495500.1"/>
    </source>
</evidence>
<proteinExistence type="predicted"/>
<reference evidence="3" key="1">
    <citation type="submission" date="2021-06" db="EMBL/GenBank/DDBJ databases">
        <authorList>
            <person name="Kallberg Y."/>
            <person name="Tangrot J."/>
            <person name="Rosling A."/>
        </authorList>
    </citation>
    <scope>NUCLEOTIDE SEQUENCE</scope>
    <source>
        <strain evidence="3">87-6 pot B 2015</strain>
    </source>
</reference>
<feature type="compositionally biased region" description="Basic and acidic residues" evidence="1">
    <location>
        <begin position="71"/>
        <end position="81"/>
    </location>
</feature>
<dbReference type="Proteomes" id="UP000789375">
    <property type="component" value="Unassembled WGS sequence"/>
</dbReference>
<feature type="chain" id="PRO_5040246934" evidence="2">
    <location>
        <begin position="23"/>
        <end position="103"/>
    </location>
</feature>
<feature type="region of interest" description="Disordered" evidence="1">
    <location>
        <begin position="25"/>
        <end position="103"/>
    </location>
</feature>
<keyword evidence="2" id="KW-0732">Signal</keyword>
<name>A0A9N8WSQ3_FUNMO</name>
<evidence type="ECO:0000256" key="2">
    <source>
        <dbReference type="SAM" id="SignalP"/>
    </source>
</evidence>
<sequence>MKPNTLILTLLIVLCLFSLATSLPINNKKVQKPPPPKKIKIQKPPPPKKVKVQKPPPPKKVKVQKPPPPKKVKEEKEEAMDATRYGINKPQTSGRRPKRSIGI</sequence>
<dbReference type="EMBL" id="CAJVPP010000587">
    <property type="protein sequence ID" value="CAG8495500.1"/>
    <property type="molecule type" value="Genomic_DNA"/>
</dbReference>
<accession>A0A9N8WSQ3</accession>